<dbReference type="InterPro" id="IPR018957">
    <property type="entry name" value="Znf_C3HC4_RING-type"/>
</dbReference>
<dbReference type="SMART" id="SM00184">
    <property type="entry name" value="RING"/>
    <property type="match status" value="1"/>
</dbReference>
<keyword evidence="4 5" id="KW-0862">Zinc</keyword>
<evidence type="ECO:0000256" key="1">
    <source>
        <dbReference type="ARBA" id="ARBA00022679"/>
    </source>
</evidence>
<dbReference type="OrthoDB" id="250836at2759"/>
<evidence type="ECO:0008006" key="10">
    <source>
        <dbReference type="Google" id="ProtNLM"/>
    </source>
</evidence>
<evidence type="ECO:0000313" key="9">
    <source>
        <dbReference type="Proteomes" id="UP000807342"/>
    </source>
</evidence>
<dbReference type="SUPFAM" id="SSF90229">
    <property type="entry name" value="CCCH zinc finger"/>
    <property type="match status" value="2"/>
</dbReference>
<dbReference type="Pfam" id="PF00097">
    <property type="entry name" value="zf-C3HC4"/>
    <property type="match status" value="1"/>
</dbReference>
<organism evidence="8 9">
    <name type="scientific">Macrolepiota fuliginosa MF-IS2</name>
    <dbReference type="NCBI Taxonomy" id="1400762"/>
    <lineage>
        <taxon>Eukaryota</taxon>
        <taxon>Fungi</taxon>
        <taxon>Dikarya</taxon>
        <taxon>Basidiomycota</taxon>
        <taxon>Agaricomycotina</taxon>
        <taxon>Agaricomycetes</taxon>
        <taxon>Agaricomycetidae</taxon>
        <taxon>Agaricales</taxon>
        <taxon>Agaricineae</taxon>
        <taxon>Agaricaceae</taxon>
        <taxon>Macrolepiota</taxon>
    </lineage>
</organism>
<dbReference type="AlphaFoldDB" id="A0A9P5XLC2"/>
<keyword evidence="3 5" id="KW-0863">Zinc-finger</keyword>
<reference evidence="8" key="1">
    <citation type="submission" date="2020-11" db="EMBL/GenBank/DDBJ databases">
        <authorList>
            <consortium name="DOE Joint Genome Institute"/>
            <person name="Ahrendt S."/>
            <person name="Riley R."/>
            <person name="Andreopoulos W."/>
            <person name="Labutti K."/>
            <person name="Pangilinan J."/>
            <person name="Ruiz-Duenas F.J."/>
            <person name="Barrasa J.M."/>
            <person name="Sanchez-Garcia M."/>
            <person name="Camarero S."/>
            <person name="Miyauchi S."/>
            <person name="Serrano A."/>
            <person name="Linde D."/>
            <person name="Babiker R."/>
            <person name="Drula E."/>
            <person name="Ayuso-Fernandez I."/>
            <person name="Pacheco R."/>
            <person name="Padilla G."/>
            <person name="Ferreira P."/>
            <person name="Barriuso J."/>
            <person name="Kellner H."/>
            <person name="Castanera R."/>
            <person name="Alfaro M."/>
            <person name="Ramirez L."/>
            <person name="Pisabarro A.G."/>
            <person name="Kuo A."/>
            <person name="Tritt A."/>
            <person name="Lipzen A."/>
            <person name="He G."/>
            <person name="Yan M."/>
            <person name="Ng V."/>
            <person name="Cullen D."/>
            <person name="Martin F."/>
            <person name="Rosso M.-N."/>
            <person name="Henrissat B."/>
            <person name="Hibbett D."/>
            <person name="Martinez A.T."/>
            <person name="Grigoriev I.V."/>
        </authorList>
    </citation>
    <scope>NUCLEOTIDE SEQUENCE</scope>
    <source>
        <strain evidence="8">MF-IS2</strain>
    </source>
</reference>
<dbReference type="InterPro" id="IPR017907">
    <property type="entry name" value="Znf_RING_CS"/>
</dbReference>
<dbReference type="Proteomes" id="UP000807342">
    <property type="component" value="Unassembled WGS sequence"/>
</dbReference>
<dbReference type="SUPFAM" id="SSF57850">
    <property type="entry name" value="RING/U-box"/>
    <property type="match status" value="1"/>
</dbReference>
<keyword evidence="2 5" id="KW-0479">Metal-binding</keyword>
<dbReference type="GO" id="GO:0008270">
    <property type="term" value="F:zinc ion binding"/>
    <property type="evidence" value="ECO:0007669"/>
    <property type="project" value="UniProtKB-KW"/>
</dbReference>
<dbReference type="PROSITE" id="PS00518">
    <property type="entry name" value="ZF_RING_1"/>
    <property type="match status" value="1"/>
</dbReference>
<dbReference type="GO" id="GO:0000209">
    <property type="term" value="P:protein polyubiquitination"/>
    <property type="evidence" value="ECO:0007669"/>
    <property type="project" value="InterPro"/>
</dbReference>
<evidence type="ECO:0000256" key="2">
    <source>
        <dbReference type="ARBA" id="ARBA00022723"/>
    </source>
</evidence>
<protein>
    <recommendedName>
        <fullName evidence="10">RING-type E3 ubiquitin transferase</fullName>
    </recommendedName>
</protein>
<dbReference type="PROSITE" id="PS50103">
    <property type="entry name" value="ZF_C3H1"/>
    <property type="match status" value="3"/>
</dbReference>
<evidence type="ECO:0000256" key="5">
    <source>
        <dbReference type="PROSITE-ProRule" id="PRU00723"/>
    </source>
</evidence>
<feature type="domain" description="C3H1-type" evidence="7">
    <location>
        <begin position="178"/>
        <end position="213"/>
    </location>
</feature>
<dbReference type="InterPro" id="IPR000571">
    <property type="entry name" value="Znf_CCCH"/>
</dbReference>
<gene>
    <name evidence="8" type="ORF">P691DRAFT_658377</name>
</gene>
<evidence type="ECO:0000256" key="3">
    <source>
        <dbReference type="ARBA" id="ARBA00022771"/>
    </source>
</evidence>
<feature type="domain" description="C3H1-type" evidence="7">
    <location>
        <begin position="10"/>
        <end position="38"/>
    </location>
</feature>
<dbReference type="InterPro" id="IPR045072">
    <property type="entry name" value="MKRN-like"/>
</dbReference>
<dbReference type="PANTHER" id="PTHR11224">
    <property type="entry name" value="MAKORIN-RELATED"/>
    <property type="match status" value="1"/>
</dbReference>
<feature type="domain" description="RING-type" evidence="6">
    <location>
        <begin position="101"/>
        <end position="148"/>
    </location>
</feature>
<dbReference type="InterPro" id="IPR036855">
    <property type="entry name" value="Znf_CCCH_sf"/>
</dbReference>
<dbReference type="InterPro" id="IPR001841">
    <property type="entry name" value="Znf_RING"/>
</dbReference>
<dbReference type="Gene3D" id="3.30.40.10">
    <property type="entry name" value="Zinc/RING finger domain, C3HC4 (zinc finger)"/>
    <property type="match status" value="1"/>
</dbReference>
<dbReference type="PANTHER" id="PTHR11224:SF10">
    <property type="entry name" value="IP09428P-RELATED"/>
    <property type="match status" value="1"/>
</dbReference>
<evidence type="ECO:0000256" key="4">
    <source>
        <dbReference type="ARBA" id="ARBA00022833"/>
    </source>
</evidence>
<accession>A0A9P5XLC2</accession>
<dbReference type="EMBL" id="MU151060">
    <property type="protein sequence ID" value="KAF9453513.1"/>
    <property type="molecule type" value="Genomic_DNA"/>
</dbReference>
<name>A0A9P5XLC2_9AGAR</name>
<sequence length="297" mass="34235">MSSNIRPRTSKPRGICKYYTLPRGCFAGSACKFLHGDPEHHDSRGPKHLLTPYDESKRCKYYANGFCRHGDHCWFKHTTDDAPPVSCDVEQRSDDQQDEPCSICFEKPVTYGLLSGCSHIFCITCIRQWRDQKGQIEHGNIKKCPMCREPSKFITPSSRFWRHGHPEKERVTKAYKESMARVSCRYFQRSRQMGKTQPLCPFGKDCFYQHLNDDGTPHIFKNGADVCMRVSVWIILRDSLFETCLAILQCNTACAFGVRRSYGIHNRILSIDRQWFGGSRYSGNILDAGHNRHGHDK</sequence>
<dbReference type="GO" id="GO:0061630">
    <property type="term" value="F:ubiquitin protein ligase activity"/>
    <property type="evidence" value="ECO:0007669"/>
    <property type="project" value="InterPro"/>
</dbReference>
<feature type="zinc finger region" description="C3H1-type" evidence="5">
    <location>
        <begin position="10"/>
        <end position="38"/>
    </location>
</feature>
<evidence type="ECO:0000259" key="7">
    <source>
        <dbReference type="PROSITE" id="PS50103"/>
    </source>
</evidence>
<evidence type="ECO:0000313" key="8">
    <source>
        <dbReference type="EMBL" id="KAF9453513.1"/>
    </source>
</evidence>
<feature type="zinc finger region" description="C3H1-type" evidence="5">
    <location>
        <begin position="178"/>
        <end position="213"/>
    </location>
</feature>
<dbReference type="PROSITE" id="PS50089">
    <property type="entry name" value="ZF_RING_2"/>
    <property type="match status" value="1"/>
</dbReference>
<evidence type="ECO:0000259" key="6">
    <source>
        <dbReference type="PROSITE" id="PS50089"/>
    </source>
</evidence>
<comment type="caution">
    <text evidence="8">The sequence shown here is derived from an EMBL/GenBank/DDBJ whole genome shotgun (WGS) entry which is preliminary data.</text>
</comment>
<keyword evidence="9" id="KW-1185">Reference proteome</keyword>
<dbReference type="Gene3D" id="3.30.1370.210">
    <property type="match status" value="1"/>
</dbReference>
<keyword evidence="1" id="KW-0808">Transferase</keyword>
<feature type="zinc finger region" description="C3H1-type" evidence="5">
    <location>
        <begin position="53"/>
        <end position="80"/>
    </location>
</feature>
<feature type="domain" description="C3H1-type" evidence="7">
    <location>
        <begin position="53"/>
        <end position="80"/>
    </location>
</feature>
<dbReference type="InterPro" id="IPR013083">
    <property type="entry name" value="Znf_RING/FYVE/PHD"/>
</dbReference>
<proteinExistence type="predicted"/>
<dbReference type="SMART" id="SM00356">
    <property type="entry name" value="ZnF_C3H1"/>
    <property type="match status" value="3"/>
</dbReference>